<proteinExistence type="predicted"/>
<accession>A0A6C0CWW1</accession>
<organism evidence="1">
    <name type="scientific">viral metagenome</name>
    <dbReference type="NCBI Taxonomy" id="1070528"/>
    <lineage>
        <taxon>unclassified sequences</taxon>
        <taxon>metagenomes</taxon>
        <taxon>organismal metagenomes</taxon>
    </lineage>
</organism>
<sequence length="58" mass="7078">MISFILSYIWYSSLKETKKDIELKETMNRIEYTKPQEYITIPHTCDICGQQYYWCICD</sequence>
<name>A0A6C0CWW1_9ZZZZ</name>
<reference evidence="1" key="1">
    <citation type="journal article" date="2020" name="Nature">
        <title>Giant virus diversity and host interactions through global metagenomics.</title>
        <authorList>
            <person name="Schulz F."/>
            <person name="Roux S."/>
            <person name="Paez-Espino D."/>
            <person name="Jungbluth S."/>
            <person name="Walsh D.A."/>
            <person name="Denef V.J."/>
            <person name="McMahon K.D."/>
            <person name="Konstantinidis K.T."/>
            <person name="Eloe-Fadrosh E.A."/>
            <person name="Kyrpides N.C."/>
            <person name="Woyke T."/>
        </authorList>
    </citation>
    <scope>NUCLEOTIDE SEQUENCE</scope>
    <source>
        <strain evidence="1">GVMAG-M-3300023110-24</strain>
    </source>
</reference>
<dbReference type="AlphaFoldDB" id="A0A6C0CWW1"/>
<evidence type="ECO:0000313" key="1">
    <source>
        <dbReference type="EMBL" id="QHT09326.1"/>
    </source>
</evidence>
<protein>
    <submittedName>
        <fullName evidence="1">Uncharacterized protein</fullName>
    </submittedName>
</protein>
<dbReference type="EMBL" id="MN739509">
    <property type="protein sequence ID" value="QHT09326.1"/>
    <property type="molecule type" value="Genomic_DNA"/>
</dbReference>